<dbReference type="InterPro" id="IPR051035">
    <property type="entry name" value="Mito_inheritance_9"/>
</dbReference>
<keyword evidence="3" id="KW-1185">Reference proteome</keyword>
<evidence type="ECO:0000313" key="2">
    <source>
        <dbReference type="EMBL" id="OSX62222.1"/>
    </source>
</evidence>
<dbReference type="STRING" id="670580.A0A1X6N175"/>
<dbReference type="InterPro" id="IPR002575">
    <property type="entry name" value="Aminoglycoside_PTrfase"/>
</dbReference>
<protein>
    <recommendedName>
        <fullName evidence="1">Aminoglycoside phosphotransferase domain-containing protein</fullName>
    </recommendedName>
</protein>
<dbReference type="InterPro" id="IPR011009">
    <property type="entry name" value="Kinase-like_dom_sf"/>
</dbReference>
<name>A0A1X6N175_9APHY</name>
<dbReference type="EMBL" id="KZ110597">
    <property type="protein sequence ID" value="OSX62222.1"/>
    <property type="molecule type" value="Genomic_DNA"/>
</dbReference>
<organism evidence="2 3">
    <name type="scientific">Postia placenta MAD-698-R-SB12</name>
    <dbReference type="NCBI Taxonomy" id="670580"/>
    <lineage>
        <taxon>Eukaryota</taxon>
        <taxon>Fungi</taxon>
        <taxon>Dikarya</taxon>
        <taxon>Basidiomycota</taxon>
        <taxon>Agaricomycotina</taxon>
        <taxon>Agaricomycetes</taxon>
        <taxon>Polyporales</taxon>
        <taxon>Adustoporiaceae</taxon>
        <taxon>Rhodonia</taxon>
    </lineage>
</organism>
<evidence type="ECO:0000259" key="1">
    <source>
        <dbReference type="Pfam" id="PF01636"/>
    </source>
</evidence>
<proteinExistence type="predicted"/>
<dbReference type="PANTHER" id="PTHR36091">
    <property type="entry name" value="ALTERED INHERITANCE OF MITOCHONDRIA PROTEIN 9, MITOCHONDRIAL"/>
    <property type="match status" value="1"/>
</dbReference>
<dbReference type="Proteomes" id="UP000194127">
    <property type="component" value="Unassembled WGS sequence"/>
</dbReference>
<dbReference type="PANTHER" id="PTHR36091:SF2">
    <property type="entry name" value="AMINOGLYCOSIDE PHOSPHOTRANSFERASE DOMAIN-CONTAINING PROTEIN"/>
    <property type="match status" value="1"/>
</dbReference>
<evidence type="ECO:0000313" key="3">
    <source>
        <dbReference type="Proteomes" id="UP000194127"/>
    </source>
</evidence>
<dbReference type="Pfam" id="PF01636">
    <property type="entry name" value="APH"/>
    <property type="match status" value="1"/>
</dbReference>
<gene>
    <name evidence="2" type="ORF">POSPLADRAFT_1143502</name>
</gene>
<feature type="domain" description="Aminoglycoside phosphotransferase" evidence="1">
    <location>
        <begin position="16"/>
        <end position="252"/>
    </location>
</feature>
<dbReference type="GeneID" id="36330519"/>
<dbReference type="SUPFAM" id="SSF56112">
    <property type="entry name" value="Protein kinase-like (PK-like)"/>
    <property type="match status" value="1"/>
</dbReference>
<dbReference type="OrthoDB" id="2831558at2759"/>
<reference evidence="2 3" key="1">
    <citation type="submission" date="2017-04" db="EMBL/GenBank/DDBJ databases">
        <title>Genome Sequence of the Model Brown-Rot Fungus Postia placenta SB12.</title>
        <authorList>
            <consortium name="DOE Joint Genome Institute"/>
            <person name="Gaskell J."/>
            <person name="Kersten P."/>
            <person name="Larrondo L.F."/>
            <person name="Canessa P."/>
            <person name="Martinez D."/>
            <person name="Hibbett D."/>
            <person name="Schmoll M."/>
            <person name="Kubicek C.P."/>
            <person name="Martinez A.T."/>
            <person name="Yadav J."/>
            <person name="Master E."/>
            <person name="Magnuson J.K."/>
            <person name="James T."/>
            <person name="Yaver D."/>
            <person name="Berka R."/>
            <person name="Labutti K."/>
            <person name="Lipzen A."/>
            <person name="Aerts A."/>
            <person name="Barry K."/>
            <person name="Henrissat B."/>
            <person name="Blanchette R."/>
            <person name="Grigoriev I."/>
            <person name="Cullen D."/>
        </authorList>
    </citation>
    <scope>NUCLEOTIDE SEQUENCE [LARGE SCALE GENOMIC DNA]</scope>
    <source>
        <strain evidence="2 3">MAD-698-R-SB12</strain>
    </source>
</reference>
<dbReference type="AlphaFoldDB" id="A0A1X6N175"/>
<sequence>MVARIPYPATVPKYFAVASEVATMALLRSSGLPVPAVYGYAPAPDNAAETEYIFMEFVQGTDLSDVWFDLRERDILSITRQLAELEAKMMSIAFPAGGSLYYTEDLEKVAGTPGIMLEDARFCVGPDTRVSLWYGRRSQLDIDRGPYKSAEAALVRGTEKELAYLQQFGRPLLPFQRMRREAYHYQAQPPSDHVENLHRYLRIASQLVPKDPALCQFRIRHPDLQPGNIIVSRSPAADSELRIVSLIDWQHTAILPLFLLASVPQCLQNHSDPVSHCMLPPALPANLDALSAAARSRAEEAYHRRVVHYCYVNNTEERNRPHYDAMTDRVCVLRSRLFCHAGDPWEGETIELKAALIRAAETWETLVGDDAPCPVVFDAEDVRETAKLNGVLEESDRLVEAWQNASGLGQDGLVSTQHYDEAMVLCKRMKESALADAEATEEERAQIAAHWPFDNMDEEEYM</sequence>
<dbReference type="RefSeq" id="XP_024339016.1">
    <property type="nucleotide sequence ID" value="XM_024485570.1"/>
</dbReference>
<accession>A0A1X6N175</accession>
<dbReference type="GO" id="GO:0005739">
    <property type="term" value="C:mitochondrion"/>
    <property type="evidence" value="ECO:0007669"/>
    <property type="project" value="TreeGrafter"/>
</dbReference>